<sequence length="68" mass="7702">MFRELGRDGKIARALHVSRGMLEFWIDPASPYHKPVFAEDNRFVFYCASAWRSALATKATQDMGLAPV</sequence>
<dbReference type="InterPro" id="IPR036873">
    <property type="entry name" value="Rhodanese-like_dom_sf"/>
</dbReference>
<dbReference type="SUPFAM" id="SSF52821">
    <property type="entry name" value="Rhodanese/Cell cycle control phosphatase"/>
    <property type="match status" value="1"/>
</dbReference>
<dbReference type="InterPro" id="IPR001763">
    <property type="entry name" value="Rhodanese-like_dom"/>
</dbReference>
<gene>
    <name evidence="2" type="ORF">METZ01_LOCUS436390</name>
</gene>
<dbReference type="Gene3D" id="3.40.250.10">
    <property type="entry name" value="Rhodanese-like domain"/>
    <property type="match status" value="1"/>
</dbReference>
<evidence type="ECO:0000313" key="2">
    <source>
        <dbReference type="EMBL" id="SVD83536.1"/>
    </source>
</evidence>
<evidence type="ECO:0000259" key="1">
    <source>
        <dbReference type="Pfam" id="PF00581"/>
    </source>
</evidence>
<dbReference type="EMBL" id="UINC01176420">
    <property type="protein sequence ID" value="SVD83536.1"/>
    <property type="molecule type" value="Genomic_DNA"/>
</dbReference>
<feature type="domain" description="Rhodanese" evidence="1">
    <location>
        <begin position="8"/>
        <end position="65"/>
    </location>
</feature>
<accession>A0A382YJR9</accession>
<dbReference type="Pfam" id="PF00581">
    <property type="entry name" value="Rhodanese"/>
    <property type="match status" value="1"/>
</dbReference>
<organism evidence="2">
    <name type="scientific">marine metagenome</name>
    <dbReference type="NCBI Taxonomy" id="408172"/>
    <lineage>
        <taxon>unclassified sequences</taxon>
        <taxon>metagenomes</taxon>
        <taxon>ecological metagenomes</taxon>
    </lineage>
</organism>
<protein>
    <recommendedName>
        <fullName evidence="1">Rhodanese domain-containing protein</fullName>
    </recommendedName>
</protein>
<reference evidence="2" key="1">
    <citation type="submission" date="2018-05" db="EMBL/GenBank/DDBJ databases">
        <authorList>
            <person name="Lanie J.A."/>
            <person name="Ng W.-L."/>
            <person name="Kazmierczak K.M."/>
            <person name="Andrzejewski T.M."/>
            <person name="Davidsen T.M."/>
            <person name="Wayne K.J."/>
            <person name="Tettelin H."/>
            <person name="Glass J.I."/>
            <person name="Rusch D."/>
            <person name="Podicherti R."/>
            <person name="Tsui H.-C.T."/>
            <person name="Winkler M.E."/>
        </authorList>
    </citation>
    <scope>NUCLEOTIDE SEQUENCE</scope>
</reference>
<feature type="non-terminal residue" evidence="2">
    <location>
        <position position="68"/>
    </location>
</feature>
<name>A0A382YJR9_9ZZZZ</name>
<proteinExistence type="predicted"/>
<dbReference type="AlphaFoldDB" id="A0A382YJR9"/>